<dbReference type="Proteomes" id="UP000076532">
    <property type="component" value="Unassembled WGS sequence"/>
</dbReference>
<dbReference type="Pfam" id="PF09463">
    <property type="entry name" value="Opy2"/>
    <property type="match status" value="1"/>
</dbReference>
<feature type="domain" description="Membrane anchor Opy2 N-terminal" evidence="3">
    <location>
        <begin position="17"/>
        <end position="50"/>
    </location>
</feature>
<keyword evidence="2" id="KW-0472">Membrane</keyword>
<proteinExistence type="predicted"/>
<feature type="compositionally biased region" description="Polar residues" evidence="1">
    <location>
        <begin position="204"/>
        <end position="216"/>
    </location>
</feature>
<feature type="compositionally biased region" description="Low complexity" evidence="1">
    <location>
        <begin position="474"/>
        <end position="486"/>
    </location>
</feature>
<feature type="compositionally biased region" description="Low complexity" evidence="1">
    <location>
        <begin position="299"/>
        <end position="316"/>
    </location>
</feature>
<keyword evidence="2" id="KW-1133">Transmembrane helix</keyword>
<dbReference type="OrthoDB" id="2402916at2759"/>
<reference evidence="4 5" key="1">
    <citation type="journal article" date="2016" name="Mol. Biol. Evol.">
        <title>Comparative Genomics of Early-Diverging Mushroom-Forming Fungi Provides Insights into the Origins of Lignocellulose Decay Capabilities.</title>
        <authorList>
            <person name="Nagy L.G."/>
            <person name="Riley R."/>
            <person name="Tritt A."/>
            <person name="Adam C."/>
            <person name="Daum C."/>
            <person name="Floudas D."/>
            <person name="Sun H."/>
            <person name="Yadav J.S."/>
            <person name="Pangilinan J."/>
            <person name="Larsson K.H."/>
            <person name="Matsuura K."/>
            <person name="Barry K."/>
            <person name="Labutti K."/>
            <person name="Kuo R."/>
            <person name="Ohm R.A."/>
            <person name="Bhattacharya S.S."/>
            <person name="Shirouzu T."/>
            <person name="Yoshinaga Y."/>
            <person name="Martin F.M."/>
            <person name="Grigoriev I.V."/>
            <person name="Hibbett D.S."/>
        </authorList>
    </citation>
    <scope>NUCLEOTIDE SEQUENCE [LARGE SCALE GENOMIC DNA]</scope>
    <source>
        <strain evidence="4 5">CBS 109695</strain>
    </source>
</reference>
<feature type="compositionally biased region" description="Polar residues" evidence="1">
    <location>
        <begin position="542"/>
        <end position="554"/>
    </location>
</feature>
<feature type="region of interest" description="Disordered" evidence="1">
    <location>
        <begin position="299"/>
        <end position="403"/>
    </location>
</feature>
<keyword evidence="2" id="KW-0812">Transmembrane</keyword>
<feature type="region of interest" description="Disordered" evidence="1">
    <location>
        <begin position="144"/>
        <end position="235"/>
    </location>
</feature>
<protein>
    <recommendedName>
        <fullName evidence="3">Membrane anchor Opy2 N-terminal domain-containing protein</fullName>
    </recommendedName>
</protein>
<feature type="compositionally biased region" description="Polar residues" evidence="1">
    <location>
        <begin position="170"/>
        <end position="193"/>
    </location>
</feature>
<evidence type="ECO:0000256" key="1">
    <source>
        <dbReference type="SAM" id="MobiDB-lite"/>
    </source>
</evidence>
<sequence>MHLDNLLIPRHLKSRDCVSCTAPTPQCNCASDETCYQTSTSCDACASVKCIANSTGPTGGSAGVSKGAVAGAVIAIIIVLGAVVGIYFWYRRRTAAKRNSTIEAKPDIPASADAVLNRPDPSEKLTNLQTTELADSNNMHRVYSTQSDGTIDLDPESQRSRSTRSPFRDSAQSNPFSDGNSIQTAGSSGSEGTNVIPIALVTPGPNSDISSGQYSTAPLRPARSPELNLNSDPLNVTRDGVRVPYAQSQISGISATSSRNSFISGMSYSSEMLNEAPVIVTNHTRQVIGSVKAEIISASSSGISSPTSSLGPSLKSRPSIRSPLASTSFGPSDVLAEKDEVPALPKHSPFDDTDRPMRSPTSTATFGQPGIIVSSPIPVSNQDDKDSSLPYHQSGRPTSVSSQAGSLIAGSIIDIGSATRVQVAQRSPYRTTMGRLVAATSNENLSTLEQQQQMALAHAQAQAQAQGGDRRRISSSSAISNTGDSILESFPFVPPSPISNRPIRSPPRSPNAGPTSYAYQHLPPPPEEPLPAPRDRRMLGMSTGSQLSTASSGLGSFPFQIEHPQASNERPVQGRQRASLDTLALTSDLSTYPLGYDRS</sequence>
<evidence type="ECO:0000313" key="5">
    <source>
        <dbReference type="Proteomes" id="UP000076532"/>
    </source>
</evidence>
<name>A0A166FYH9_9AGAM</name>
<dbReference type="InterPro" id="IPR018571">
    <property type="entry name" value="Membrane_anchor_Opy2_N"/>
</dbReference>
<feature type="transmembrane region" description="Helical" evidence="2">
    <location>
        <begin position="68"/>
        <end position="90"/>
    </location>
</feature>
<feature type="compositionally biased region" description="Pro residues" evidence="1">
    <location>
        <begin position="522"/>
        <end position="532"/>
    </location>
</feature>
<feature type="compositionally biased region" description="Basic and acidic residues" evidence="1">
    <location>
        <begin position="348"/>
        <end position="357"/>
    </location>
</feature>
<dbReference type="AlphaFoldDB" id="A0A166FYH9"/>
<dbReference type="STRING" id="436010.A0A166FYH9"/>
<gene>
    <name evidence="4" type="ORF">FIBSPDRAFT_1046979</name>
</gene>
<dbReference type="EMBL" id="KV417584">
    <property type="protein sequence ID" value="KZP17299.1"/>
    <property type="molecule type" value="Genomic_DNA"/>
</dbReference>
<organism evidence="4 5">
    <name type="scientific">Athelia psychrophila</name>
    <dbReference type="NCBI Taxonomy" id="1759441"/>
    <lineage>
        <taxon>Eukaryota</taxon>
        <taxon>Fungi</taxon>
        <taxon>Dikarya</taxon>
        <taxon>Basidiomycota</taxon>
        <taxon>Agaricomycotina</taxon>
        <taxon>Agaricomycetes</taxon>
        <taxon>Agaricomycetidae</taxon>
        <taxon>Atheliales</taxon>
        <taxon>Atheliaceae</taxon>
        <taxon>Athelia</taxon>
    </lineage>
</organism>
<keyword evidence="5" id="KW-1185">Reference proteome</keyword>
<evidence type="ECO:0000256" key="2">
    <source>
        <dbReference type="SAM" id="Phobius"/>
    </source>
</evidence>
<evidence type="ECO:0000259" key="3">
    <source>
        <dbReference type="Pfam" id="PF09463"/>
    </source>
</evidence>
<accession>A0A166FYH9</accession>
<feature type="region of interest" description="Disordered" evidence="1">
    <location>
        <begin position="464"/>
        <end position="579"/>
    </location>
</feature>
<evidence type="ECO:0000313" key="4">
    <source>
        <dbReference type="EMBL" id="KZP17299.1"/>
    </source>
</evidence>